<dbReference type="InterPro" id="IPR001509">
    <property type="entry name" value="Epimerase_deHydtase"/>
</dbReference>
<dbReference type="EMBL" id="CP144747">
    <property type="protein sequence ID" value="WVZ62436.1"/>
    <property type="molecule type" value="Genomic_DNA"/>
</dbReference>
<evidence type="ECO:0000256" key="1">
    <source>
        <dbReference type="SAM" id="MobiDB-lite"/>
    </source>
</evidence>
<dbReference type="Pfam" id="PF01370">
    <property type="entry name" value="Epimerase"/>
    <property type="match status" value="1"/>
</dbReference>
<dbReference type="AlphaFoldDB" id="A0AAQ3WHT5"/>
<dbReference type="Proteomes" id="UP001341281">
    <property type="component" value="Chromosome 03"/>
</dbReference>
<evidence type="ECO:0000313" key="3">
    <source>
        <dbReference type="EMBL" id="WVZ62436.1"/>
    </source>
</evidence>
<dbReference type="PANTHER" id="PTHR43725:SF6">
    <property type="entry name" value="CHLOROPLAST STEM-LOOP BINDING PROTEIN OF 41 KDA A, CHLOROPLASTIC"/>
    <property type="match status" value="1"/>
</dbReference>
<feature type="region of interest" description="Disordered" evidence="1">
    <location>
        <begin position="17"/>
        <end position="40"/>
    </location>
</feature>
<proteinExistence type="predicted"/>
<feature type="compositionally biased region" description="Low complexity" evidence="1">
    <location>
        <begin position="17"/>
        <end position="29"/>
    </location>
</feature>
<feature type="domain" description="NAD-dependent epimerase/dehydratase" evidence="2">
    <location>
        <begin position="86"/>
        <end position="296"/>
    </location>
</feature>
<evidence type="ECO:0000259" key="2">
    <source>
        <dbReference type="Pfam" id="PF01370"/>
    </source>
</evidence>
<gene>
    <name evidence="3" type="ORF">U9M48_012190</name>
</gene>
<name>A0AAQ3WHT5_PASNO</name>
<organism evidence="3 4">
    <name type="scientific">Paspalum notatum var. saurae</name>
    <dbReference type="NCBI Taxonomy" id="547442"/>
    <lineage>
        <taxon>Eukaryota</taxon>
        <taxon>Viridiplantae</taxon>
        <taxon>Streptophyta</taxon>
        <taxon>Embryophyta</taxon>
        <taxon>Tracheophyta</taxon>
        <taxon>Spermatophyta</taxon>
        <taxon>Magnoliopsida</taxon>
        <taxon>Liliopsida</taxon>
        <taxon>Poales</taxon>
        <taxon>Poaceae</taxon>
        <taxon>PACMAD clade</taxon>
        <taxon>Panicoideae</taxon>
        <taxon>Andropogonodae</taxon>
        <taxon>Paspaleae</taxon>
        <taxon>Paspalinae</taxon>
        <taxon>Paspalum</taxon>
    </lineage>
</organism>
<dbReference type="FunFam" id="3.40.50.720:FF:000321">
    <property type="entry name" value="Chloroplast stem-loop binding protein of 41 kDa a, chloroplastic"/>
    <property type="match status" value="1"/>
</dbReference>
<dbReference type="GO" id="GO:0005996">
    <property type="term" value="P:monosaccharide metabolic process"/>
    <property type="evidence" value="ECO:0007669"/>
    <property type="project" value="TreeGrafter"/>
</dbReference>
<dbReference type="GO" id="GO:0003978">
    <property type="term" value="F:UDP-glucose 4-epimerase activity"/>
    <property type="evidence" value="ECO:0007669"/>
    <property type="project" value="TreeGrafter"/>
</dbReference>
<accession>A0AAQ3WHT5</accession>
<keyword evidence="4" id="KW-1185">Reference proteome</keyword>
<dbReference type="PANTHER" id="PTHR43725">
    <property type="entry name" value="UDP-GLUCOSE 4-EPIMERASE"/>
    <property type="match status" value="1"/>
</dbReference>
<dbReference type="Gene3D" id="3.40.50.720">
    <property type="entry name" value="NAD(P)-binding Rossmann-like Domain"/>
    <property type="match status" value="1"/>
</dbReference>
<evidence type="ECO:0000313" key="4">
    <source>
        <dbReference type="Proteomes" id="UP001341281"/>
    </source>
</evidence>
<reference evidence="3 4" key="1">
    <citation type="submission" date="2024-02" db="EMBL/GenBank/DDBJ databases">
        <title>High-quality chromosome-scale genome assembly of Pensacola bahiagrass (Paspalum notatum Flugge var. saurae).</title>
        <authorList>
            <person name="Vega J.M."/>
            <person name="Podio M."/>
            <person name="Orjuela J."/>
            <person name="Siena L.A."/>
            <person name="Pessino S.C."/>
            <person name="Combes M.C."/>
            <person name="Mariac C."/>
            <person name="Albertini E."/>
            <person name="Pupilli F."/>
            <person name="Ortiz J.P.A."/>
            <person name="Leblanc O."/>
        </authorList>
    </citation>
    <scope>NUCLEOTIDE SEQUENCE [LARGE SCALE GENOMIC DNA]</scope>
    <source>
        <strain evidence="3">R1</strain>
        <tissue evidence="3">Leaf</tissue>
    </source>
</reference>
<sequence>MALSAAAASTATAFASGPRLSASSSSSFSTQPRRWPSTAPFQMSASFPRAAAVAARRRLAPAARRAAATVRAEAKKSVLIVNTNSGGHAVIGFYLAKELLAAGHAVTVLTVGDQASDKMKKPPFSRFSELTSAGATTVWGDPAAVGAAVGGASFDVVVDNNGKDIDAVKPVADWAKASGVGQFLFVSSAGIYKPTDEPPHVEGDAVKESAGHVGVEKYLAEQQFGSWAAFRPQYMIGSGNNKDCEEWFFDRIVRNRPVPIPGNGMQLTNIAHARDLSGMLALAVERPGAAAGKVFNAVSDRAVTLDGMARLCAAAAGAGAGGADIVHYDPAAAGVDAKKAFPFRNMHFYAEPRAAKEALGWRSTTNLPEDLKERYAEYAASGRGGKPMAFDLDDKILAAVGKQAPASVSI</sequence>
<dbReference type="GO" id="GO:0005829">
    <property type="term" value="C:cytosol"/>
    <property type="evidence" value="ECO:0007669"/>
    <property type="project" value="TreeGrafter"/>
</dbReference>
<dbReference type="SUPFAM" id="SSF51735">
    <property type="entry name" value="NAD(P)-binding Rossmann-fold domains"/>
    <property type="match status" value="1"/>
</dbReference>
<protein>
    <recommendedName>
        <fullName evidence="2">NAD-dependent epimerase/dehydratase domain-containing protein</fullName>
    </recommendedName>
</protein>
<dbReference type="InterPro" id="IPR036291">
    <property type="entry name" value="NAD(P)-bd_dom_sf"/>
</dbReference>